<proteinExistence type="predicted"/>
<dbReference type="RefSeq" id="WP_008567018.1">
    <property type="nucleotide sequence ID" value="NZ_CP065721.1"/>
</dbReference>
<sequence>MIQCKRAYLPAADEDGQRVLVDRLWPRNCRKEDLPLDGWLPQLAPTTALRREFKGGLLDFATFRQRYRQELAAHPEHWWPLLERAAGGTLTLVYAARDERENNARVLAEWLEEELERRADPSSPTCYAGKPLE</sequence>
<protein>
    <submittedName>
        <fullName evidence="1">DUF488 domain-containing protein</fullName>
    </submittedName>
</protein>
<keyword evidence="2" id="KW-1185">Reference proteome</keyword>
<reference evidence="1 2" key="1">
    <citation type="submission" date="2018-01" db="EMBL/GenBank/DDBJ databases">
        <title>Denitrification phenotypes of diverse strains of Pseudomonas stutzeri.</title>
        <authorList>
            <person name="Milligan D.A."/>
            <person name="Bergaust L."/>
            <person name="Bakken L.R."/>
            <person name="Frostegard A."/>
        </authorList>
    </citation>
    <scope>NUCLEOTIDE SEQUENCE [LARGE SCALE GENOMIC DNA]</scope>
    <source>
        <strain evidence="1 2">DSM 50238</strain>
    </source>
</reference>
<gene>
    <name evidence="1" type="ORF">CXK95_03400</name>
</gene>
<dbReference type="PANTHER" id="PTHR36849">
    <property type="entry name" value="CYTOPLASMIC PROTEIN-RELATED"/>
    <property type="match status" value="1"/>
</dbReference>
<name>A0A8E2U2M5_9GAMM</name>
<comment type="caution">
    <text evidence="1">The sequence shown here is derived from an EMBL/GenBank/DDBJ whole genome shotgun (WGS) entry which is preliminary data.</text>
</comment>
<dbReference type="AlphaFoldDB" id="A0A8E2U2M5"/>
<evidence type="ECO:0000313" key="1">
    <source>
        <dbReference type="EMBL" id="PNF78355.1"/>
    </source>
</evidence>
<accession>A0A8E2U2M5</accession>
<dbReference type="Pfam" id="PF22752">
    <property type="entry name" value="DUF488-N3i"/>
    <property type="match status" value="1"/>
</dbReference>
<dbReference type="PANTHER" id="PTHR36849:SF1">
    <property type="entry name" value="CYTOPLASMIC PROTEIN"/>
    <property type="match status" value="1"/>
</dbReference>
<dbReference type="Proteomes" id="UP000235881">
    <property type="component" value="Unassembled WGS sequence"/>
</dbReference>
<dbReference type="InterPro" id="IPR052552">
    <property type="entry name" value="YeaO-like"/>
</dbReference>
<organism evidence="1 2">
    <name type="scientific">Stutzerimonas degradans</name>
    <dbReference type="NCBI Taxonomy" id="2968968"/>
    <lineage>
        <taxon>Bacteria</taxon>
        <taxon>Pseudomonadati</taxon>
        <taxon>Pseudomonadota</taxon>
        <taxon>Gammaproteobacteria</taxon>
        <taxon>Pseudomonadales</taxon>
        <taxon>Pseudomonadaceae</taxon>
        <taxon>Stutzerimonas</taxon>
    </lineage>
</organism>
<dbReference type="EMBL" id="POUK01000001">
    <property type="protein sequence ID" value="PNF78355.1"/>
    <property type="molecule type" value="Genomic_DNA"/>
</dbReference>
<evidence type="ECO:0000313" key="2">
    <source>
        <dbReference type="Proteomes" id="UP000235881"/>
    </source>
</evidence>